<evidence type="ECO:0000313" key="2">
    <source>
        <dbReference type="EMBL" id="SNS20405.1"/>
    </source>
</evidence>
<proteinExistence type="predicted"/>
<protein>
    <submittedName>
        <fullName evidence="2">Uncharacterized protein</fullName>
    </submittedName>
</protein>
<dbReference type="EMBL" id="FZOT01000001">
    <property type="protein sequence ID" value="SNS20405.1"/>
    <property type="molecule type" value="Genomic_DNA"/>
</dbReference>
<dbReference type="AlphaFoldDB" id="A0A239CJP7"/>
<organism evidence="2 3">
    <name type="scientific">Noviherbaspirillum humi</name>
    <dbReference type="NCBI Taxonomy" id="1688639"/>
    <lineage>
        <taxon>Bacteria</taxon>
        <taxon>Pseudomonadati</taxon>
        <taxon>Pseudomonadota</taxon>
        <taxon>Betaproteobacteria</taxon>
        <taxon>Burkholderiales</taxon>
        <taxon>Oxalobacteraceae</taxon>
        <taxon>Noviherbaspirillum</taxon>
    </lineage>
</organism>
<dbReference type="Proteomes" id="UP000198284">
    <property type="component" value="Unassembled WGS sequence"/>
</dbReference>
<keyword evidence="3" id="KW-1185">Reference proteome</keyword>
<evidence type="ECO:0000256" key="1">
    <source>
        <dbReference type="SAM" id="MobiDB-lite"/>
    </source>
</evidence>
<gene>
    <name evidence="2" type="ORF">SAMN06265795_101504</name>
</gene>
<accession>A0A239CJP7</accession>
<feature type="region of interest" description="Disordered" evidence="1">
    <location>
        <begin position="1"/>
        <end position="21"/>
    </location>
</feature>
<feature type="compositionally biased region" description="Low complexity" evidence="1">
    <location>
        <begin position="1"/>
        <end position="19"/>
    </location>
</feature>
<evidence type="ECO:0000313" key="3">
    <source>
        <dbReference type="Proteomes" id="UP000198284"/>
    </source>
</evidence>
<reference evidence="2 3" key="1">
    <citation type="submission" date="2017-06" db="EMBL/GenBank/DDBJ databases">
        <authorList>
            <person name="Kim H.J."/>
            <person name="Triplett B.A."/>
        </authorList>
    </citation>
    <scope>NUCLEOTIDE SEQUENCE [LARGE SCALE GENOMIC DNA]</scope>
    <source>
        <strain evidence="2 3">U15</strain>
    </source>
</reference>
<name>A0A239CJP7_9BURK</name>
<sequence>MMLRFSDLSTSTSAGNSSSVNGDMRMDFNQTAYKKATIVVSGNLMQSKVYRYGVLTRNEQLAAYTYTGSIDGNVSTFSSNFSFTGNVAKLGNGTYVIKTVTPFQVTVPALNPSTGVMTVTATDNTSVRLTAIDATSVKLDVDRNGDGVYDETINTTWTDINSRS</sequence>